<keyword evidence="6" id="KW-0255">Endonuclease</keyword>
<evidence type="ECO:0000259" key="5">
    <source>
        <dbReference type="SMART" id="SM00507"/>
    </source>
</evidence>
<reference evidence="6 7" key="1">
    <citation type="submission" date="2018-08" db="EMBL/GenBank/DDBJ databases">
        <title>Pseudooceanicola sediminis CY03 in the family Rhodobacteracea.</title>
        <authorList>
            <person name="Zhang Y.-J."/>
        </authorList>
    </citation>
    <scope>NUCLEOTIDE SEQUENCE [LARGE SCALE GENOMIC DNA]</scope>
    <source>
        <strain evidence="6 7">CY03</strain>
    </source>
</reference>
<keyword evidence="7" id="KW-1185">Reference proteome</keyword>
<dbReference type="OrthoDB" id="5292295at2"/>
<keyword evidence="1" id="KW-0540">Nuclease</keyword>
<evidence type="ECO:0000256" key="3">
    <source>
        <dbReference type="ARBA" id="ARBA00038412"/>
    </source>
</evidence>
<gene>
    <name evidence="6" type="ORF">DL237_10000</name>
</gene>
<keyword evidence="2" id="KW-0378">Hydrolase</keyword>
<dbReference type="GO" id="GO:0005829">
    <property type="term" value="C:cytosol"/>
    <property type="evidence" value="ECO:0007669"/>
    <property type="project" value="TreeGrafter"/>
</dbReference>
<dbReference type="PANTHER" id="PTHR41286">
    <property type="entry name" value="HNH NUCLEASE YAJD-RELATED"/>
    <property type="match status" value="1"/>
</dbReference>
<evidence type="ECO:0000313" key="7">
    <source>
        <dbReference type="Proteomes" id="UP000265848"/>
    </source>
</evidence>
<protein>
    <recommendedName>
        <fullName evidence="4">Putative HNH nuclease YajD</fullName>
    </recommendedName>
</protein>
<dbReference type="PANTHER" id="PTHR41286:SF1">
    <property type="entry name" value="HNH NUCLEASE YAJD-RELATED"/>
    <property type="match status" value="1"/>
</dbReference>
<evidence type="ECO:0000256" key="1">
    <source>
        <dbReference type="ARBA" id="ARBA00022722"/>
    </source>
</evidence>
<feature type="domain" description="HNH nuclease" evidence="5">
    <location>
        <begin position="60"/>
        <end position="115"/>
    </location>
</feature>
<dbReference type="GO" id="GO:0004519">
    <property type="term" value="F:endonuclease activity"/>
    <property type="evidence" value="ECO:0007669"/>
    <property type="project" value="UniProtKB-KW"/>
</dbReference>
<dbReference type="RefSeq" id="WP_119398911.1">
    <property type="nucleotide sequence ID" value="NZ_QWJJ01000007.1"/>
</dbReference>
<dbReference type="Proteomes" id="UP000265848">
    <property type="component" value="Unassembled WGS sequence"/>
</dbReference>
<dbReference type="Pfam" id="PF01844">
    <property type="entry name" value="HNH"/>
    <property type="match status" value="1"/>
</dbReference>
<sequence length="125" mass="14063">MPRKICVTGGCDDLAIAGRSHCPDHWEQRQARIAERKAQAQRGEDAQAHRRLYASAAWKKAAKGFLAKHPLCADCAGLDLVVPASEVDHIDPHKGDRAKFWSRANWQPLCKSCHSRKTAREVFHR</sequence>
<dbReference type="InterPro" id="IPR002711">
    <property type="entry name" value="HNH"/>
</dbReference>
<dbReference type="GO" id="GO:0016787">
    <property type="term" value="F:hydrolase activity"/>
    <property type="evidence" value="ECO:0007669"/>
    <property type="project" value="UniProtKB-KW"/>
</dbReference>
<dbReference type="CDD" id="cd00085">
    <property type="entry name" value="HNHc"/>
    <property type="match status" value="1"/>
</dbReference>
<dbReference type="AlphaFoldDB" id="A0A399J173"/>
<evidence type="ECO:0000256" key="4">
    <source>
        <dbReference type="ARBA" id="ARBA00040194"/>
    </source>
</evidence>
<dbReference type="InterPro" id="IPR003615">
    <property type="entry name" value="HNH_nuc"/>
</dbReference>
<name>A0A399J173_9RHOB</name>
<dbReference type="Gene3D" id="1.10.30.50">
    <property type="match status" value="1"/>
</dbReference>
<proteinExistence type="inferred from homology"/>
<dbReference type="SMART" id="SM00507">
    <property type="entry name" value="HNHc"/>
    <property type="match status" value="1"/>
</dbReference>
<comment type="similarity">
    <text evidence="3">Belongs to the HNH nuclease family.</text>
</comment>
<comment type="caution">
    <text evidence="6">The sequence shown here is derived from an EMBL/GenBank/DDBJ whole genome shotgun (WGS) entry which is preliminary data.</text>
</comment>
<organism evidence="6 7">
    <name type="scientific">Pseudooceanicola sediminis</name>
    <dbReference type="NCBI Taxonomy" id="2211117"/>
    <lineage>
        <taxon>Bacteria</taxon>
        <taxon>Pseudomonadati</taxon>
        <taxon>Pseudomonadota</taxon>
        <taxon>Alphaproteobacteria</taxon>
        <taxon>Rhodobacterales</taxon>
        <taxon>Paracoccaceae</taxon>
        <taxon>Pseudooceanicola</taxon>
    </lineage>
</organism>
<evidence type="ECO:0000313" key="6">
    <source>
        <dbReference type="EMBL" id="RII39001.1"/>
    </source>
</evidence>
<accession>A0A399J173</accession>
<dbReference type="GO" id="GO:0008270">
    <property type="term" value="F:zinc ion binding"/>
    <property type="evidence" value="ECO:0007669"/>
    <property type="project" value="InterPro"/>
</dbReference>
<evidence type="ECO:0000256" key="2">
    <source>
        <dbReference type="ARBA" id="ARBA00022801"/>
    </source>
</evidence>
<dbReference type="GO" id="GO:0003676">
    <property type="term" value="F:nucleic acid binding"/>
    <property type="evidence" value="ECO:0007669"/>
    <property type="project" value="InterPro"/>
</dbReference>
<dbReference type="EMBL" id="QWJJ01000007">
    <property type="protein sequence ID" value="RII39001.1"/>
    <property type="molecule type" value="Genomic_DNA"/>
</dbReference>